<proteinExistence type="inferred from homology"/>
<feature type="signal peptide" evidence="3">
    <location>
        <begin position="1"/>
        <end position="27"/>
    </location>
</feature>
<dbReference type="Pfam" id="PF02113">
    <property type="entry name" value="Peptidase_S13"/>
    <property type="match status" value="1"/>
</dbReference>
<protein>
    <submittedName>
        <fullName evidence="4">D-alanyl-D-alanine carboxypeptidase/D-alanyl-D-alanine-endopeptidase</fullName>
        <ecNumber evidence="4">3.4.16.4</ecNumber>
    </submittedName>
</protein>
<evidence type="ECO:0000256" key="3">
    <source>
        <dbReference type="SAM" id="SignalP"/>
    </source>
</evidence>
<dbReference type="Gene3D" id="3.50.80.20">
    <property type="entry name" value="D-Ala-D-Ala carboxypeptidase C, peptidase S13"/>
    <property type="match status" value="1"/>
</dbReference>
<gene>
    <name evidence="4" type="primary">dacB</name>
    <name evidence="4" type="ORF">HBF26_01110</name>
</gene>
<keyword evidence="3" id="KW-0732">Signal</keyword>
<comment type="caution">
    <text evidence="4">The sequence shown here is derived from an EMBL/GenBank/DDBJ whole genome shotgun (WGS) entry which is preliminary data.</text>
</comment>
<keyword evidence="4" id="KW-0645">Protease</keyword>
<dbReference type="Gene3D" id="3.40.710.10">
    <property type="entry name" value="DD-peptidase/beta-lactamase superfamily"/>
    <property type="match status" value="2"/>
</dbReference>
<organism evidence="4 5">
    <name type="scientific">Luteibacter jiangsuensis</name>
    <dbReference type="NCBI Taxonomy" id="637577"/>
    <lineage>
        <taxon>Bacteria</taxon>
        <taxon>Pseudomonadati</taxon>
        <taxon>Pseudomonadota</taxon>
        <taxon>Gammaproteobacteria</taxon>
        <taxon>Lysobacterales</taxon>
        <taxon>Rhodanobacteraceae</taxon>
        <taxon>Luteibacter</taxon>
    </lineage>
</organism>
<evidence type="ECO:0000313" key="5">
    <source>
        <dbReference type="Proteomes" id="UP001429601"/>
    </source>
</evidence>
<dbReference type="PRINTS" id="PR00922">
    <property type="entry name" value="DADACBPTASE3"/>
</dbReference>
<dbReference type="GO" id="GO:0009002">
    <property type="term" value="F:serine-type D-Ala-D-Ala carboxypeptidase activity"/>
    <property type="evidence" value="ECO:0007669"/>
    <property type="project" value="UniProtKB-EC"/>
</dbReference>
<keyword evidence="4" id="KW-0121">Carboxypeptidase</keyword>
<accession>A0ABX0PZ91</accession>
<dbReference type="NCBIfam" id="TIGR00666">
    <property type="entry name" value="PBP4"/>
    <property type="match status" value="1"/>
</dbReference>
<comment type="similarity">
    <text evidence="1">Belongs to the peptidase S13 family.</text>
</comment>
<dbReference type="PANTHER" id="PTHR30023:SF0">
    <property type="entry name" value="PENICILLIN-SENSITIVE CARBOXYPEPTIDASE A"/>
    <property type="match status" value="1"/>
</dbReference>
<dbReference type="InterPro" id="IPR000667">
    <property type="entry name" value="Peptidase_S13"/>
</dbReference>
<evidence type="ECO:0000313" key="4">
    <source>
        <dbReference type="EMBL" id="NID03468.1"/>
    </source>
</evidence>
<evidence type="ECO:0000256" key="2">
    <source>
        <dbReference type="ARBA" id="ARBA00022801"/>
    </source>
</evidence>
<dbReference type="RefSeq" id="WP_167122248.1">
    <property type="nucleotide sequence ID" value="NZ_JAAQQR010000001.1"/>
</dbReference>
<reference evidence="4 5" key="1">
    <citation type="journal article" date="2011" name="Curr. Microbiol.">
        <title>Luteibacter jiangsuensis sp. nov.: a methamidophos-degrading bacterium isolated from a methamidophos-manufacturing factory.</title>
        <authorList>
            <person name="Wang L."/>
            <person name="Wang G.L."/>
            <person name="Li S.P."/>
            <person name="Jiang J.D."/>
        </authorList>
    </citation>
    <scope>NUCLEOTIDE SEQUENCE [LARGE SCALE GENOMIC DNA]</scope>
    <source>
        <strain evidence="4 5">CGMCC 1.10133</strain>
    </source>
</reference>
<dbReference type="SUPFAM" id="SSF56601">
    <property type="entry name" value="beta-lactamase/transpeptidase-like"/>
    <property type="match status" value="1"/>
</dbReference>
<dbReference type="PANTHER" id="PTHR30023">
    <property type="entry name" value="D-ALANYL-D-ALANINE CARBOXYPEPTIDASE"/>
    <property type="match status" value="1"/>
</dbReference>
<sequence length="485" mass="50812">MDRLRARLMLSRSVAACMILLVSVAHAEGVGTRIERHLAEPRFAAASWGISVVSLDDGRTVYAHDAGRLMLPASTAKLYTAAFALDRLGPDFRTRTDVLANGAMKKGRLRGDIVLRGGGDPTLSGDAWANNLAAALRERGIRRIDGAVVGDDTLFAGPPIGAGWEASDLQETYGAQAGGLDIDENTMTVALAGPRVDVRPRDAAITVAIDSAEAPPNDAPARTPEFYRAPGSDTLHVIGLDNASAKPHTARIAMPDPALVAARRLESALHAQGVRVDSEARSVRWPVRPPGGELLASWPSPTLLEILQAGLKRSQNLYLQTVFLLAGRSQGADATPAEDRATAALSDWLAARGIGPTSVAMTEGSGLSRHDLTTASALTRLLATMDTAPGAAAWRSLLPVAGVDGTLARRMRGTAAEGNVVAKTGSMTYVNALAGYVTTASGQRLAFAILLNNYRPPPHGAEPLRSASAEVDAIAVMLAEATGRL</sequence>
<keyword evidence="2 4" id="KW-0378">Hydrolase</keyword>
<keyword evidence="5" id="KW-1185">Reference proteome</keyword>
<evidence type="ECO:0000256" key="1">
    <source>
        <dbReference type="ARBA" id="ARBA00006096"/>
    </source>
</evidence>
<dbReference type="Proteomes" id="UP001429601">
    <property type="component" value="Unassembled WGS sequence"/>
</dbReference>
<dbReference type="InterPro" id="IPR012338">
    <property type="entry name" value="Beta-lactam/transpept-like"/>
</dbReference>
<dbReference type="EMBL" id="JAAQQR010000001">
    <property type="protein sequence ID" value="NID03468.1"/>
    <property type="molecule type" value="Genomic_DNA"/>
</dbReference>
<feature type="chain" id="PRO_5045263847" evidence="3">
    <location>
        <begin position="28"/>
        <end position="485"/>
    </location>
</feature>
<dbReference type="EC" id="3.4.16.4" evidence="4"/>
<name>A0ABX0PZ91_9GAMM</name>